<keyword evidence="2 3" id="KW-0975">Bacterial flagellum</keyword>
<accession>A0A2P7SLH0</accession>
<dbReference type="RefSeq" id="WP_106771413.1">
    <property type="nucleotide sequence ID" value="NZ_PXYK01000005.1"/>
</dbReference>
<dbReference type="GO" id="GO:0009288">
    <property type="term" value="C:bacterial-type flagellum"/>
    <property type="evidence" value="ECO:0007669"/>
    <property type="project" value="UniProtKB-SubCell"/>
</dbReference>
<keyword evidence="6" id="KW-0969">Cilium</keyword>
<dbReference type="Pfam" id="PF00669">
    <property type="entry name" value="Flagellin_N"/>
    <property type="match status" value="1"/>
</dbReference>
<dbReference type="PANTHER" id="PTHR42792">
    <property type="entry name" value="FLAGELLIN"/>
    <property type="match status" value="1"/>
</dbReference>
<comment type="similarity">
    <text evidence="1 3">Belongs to the bacterial flagellin family.</text>
</comment>
<dbReference type="GO" id="GO:0005576">
    <property type="term" value="C:extracellular region"/>
    <property type="evidence" value="ECO:0007669"/>
    <property type="project" value="UniProtKB-SubCell"/>
</dbReference>
<feature type="domain" description="Flagellin C-terminal" evidence="5">
    <location>
        <begin position="267"/>
        <end position="348"/>
    </location>
</feature>
<dbReference type="NCBIfam" id="NF004669">
    <property type="entry name" value="PRK06008.1"/>
    <property type="match status" value="1"/>
</dbReference>
<protein>
    <recommendedName>
        <fullName evidence="3">Flagellin</fullName>
    </recommendedName>
</protein>
<dbReference type="PANTHER" id="PTHR42792:SF1">
    <property type="entry name" value="FLAGELLAR HOOK-ASSOCIATED PROTEIN 3"/>
    <property type="match status" value="1"/>
</dbReference>
<dbReference type="GO" id="GO:0005198">
    <property type="term" value="F:structural molecule activity"/>
    <property type="evidence" value="ECO:0007669"/>
    <property type="project" value="UniProtKB-UniRule"/>
</dbReference>
<dbReference type="InterPro" id="IPR001492">
    <property type="entry name" value="Flagellin"/>
</dbReference>
<dbReference type="Pfam" id="PF00700">
    <property type="entry name" value="Flagellin_C"/>
    <property type="match status" value="1"/>
</dbReference>
<comment type="function">
    <text evidence="3">Flagellin is the subunit protein which polymerizes to form the filaments of bacterial flagella.</text>
</comment>
<dbReference type="Proteomes" id="UP000241229">
    <property type="component" value="Unassembled WGS sequence"/>
</dbReference>
<dbReference type="InterPro" id="IPR001029">
    <property type="entry name" value="Flagellin_N"/>
</dbReference>
<keyword evidence="7" id="KW-1185">Reference proteome</keyword>
<reference evidence="6 7" key="1">
    <citation type="submission" date="2018-03" db="EMBL/GenBank/DDBJ databases">
        <title>The draft genome of Mesorhizobium sp. 6GN-30.</title>
        <authorList>
            <person name="Liu L."/>
            <person name="Li L."/>
            <person name="Wang T."/>
            <person name="Zhang X."/>
            <person name="Liang L."/>
        </authorList>
    </citation>
    <scope>NUCLEOTIDE SEQUENCE [LARGE SCALE GENOMIC DNA]</scope>
    <source>
        <strain evidence="6 7">6GN30</strain>
    </source>
</reference>
<keyword evidence="6" id="KW-0966">Cell projection</keyword>
<name>A0A2P7SLH0_9HYPH</name>
<proteinExistence type="inferred from homology"/>
<feature type="domain" description="Flagellin N-terminal" evidence="4">
    <location>
        <begin position="6"/>
        <end position="140"/>
    </location>
</feature>
<dbReference type="EMBL" id="PXYK01000005">
    <property type="protein sequence ID" value="PSJ63350.1"/>
    <property type="molecule type" value="Genomic_DNA"/>
</dbReference>
<dbReference type="AlphaFoldDB" id="A0A2P7SLH0"/>
<evidence type="ECO:0000259" key="5">
    <source>
        <dbReference type="Pfam" id="PF00700"/>
    </source>
</evidence>
<dbReference type="OrthoDB" id="8004955at2"/>
<evidence type="ECO:0000256" key="2">
    <source>
        <dbReference type="ARBA" id="ARBA00023143"/>
    </source>
</evidence>
<comment type="subcellular location">
    <subcellularLocation>
        <location evidence="3">Secreted</location>
    </subcellularLocation>
    <subcellularLocation>
        <location evidence="3">Bacterial flagellum</location>
    </subcellularLocation>
</comment>
<dbReference type="InterPro" id="IPR046358">
    <property type="entry name" value="Flagellin_C"/>
</dbReference>
<keyword evidence="3" id="KW-0964">Secreted</keyword>
<evidence type="ECO:0000313" key="6">
    <source>
        <dbReference type="EMBL" id="PSJ63350.1"/>
    </source>
</evidence>
<dbReference type="Gene3D" id="1.20.1330.10">
    <property type="entry name" value="f41 fragment of flagellin, N-terminal domain"/>
    <property type="match status" value="1"/>
</dbReference>
<comment type="caution">
    <text evidence="6">The sequence shown here is derived from an EMBL/GenBank/DDBJ whole genome shotgun (WGS) entry which is preliminary data.</text>
</comment>
<sequence length="349" mass="36923">MKTTSVSTAALSQSLRFSLVRAQMELTRAQKELQTGKVADTGLALGAGTARTVSLTRDFERMQGIVDSNSLISGRLKITQDALKQIAEASQTFLSTLTTSSSGDALGNVTQASARTMLDQLTGILNTSYNGEHIFAGTNTDVTPIDDFTAPGSGAKAAFDAAFQAHFGFSKTDPAAASITAAEMDGFLASAVEPQFLGSGWEANWSSATDQKIVSRVTLTETTETSVSANDVGMRKLAMAAATITDLFDGNLGPGARQALIDRAFTLVSEAVGSIADLQATTGLIEKRVSDATARLNVQIDLFERQIGNLVSVDPYEAKTRVDALLGQVEVSYALTARFQQLSLLRFLS</sequence>
<dbReference type="SUPFAM" id="SSF64518">
    <property type="entry name" value="Phase 1 flagellin"/>
    <property type="match status" value="1"/>
</dbReference>
<evidence type="ECO:0000256" key="1">
    <source>
        <dbReference type="ARBA" id="ARBA00005709"/>
    </source>
</evidence>
<keyword evidence="6" id="KW-0282">Flagellum</keyword>
<evidence type="ECO:0000256" key="3">
    <source>
        <dbReference type="RuleBase" id="RU362073"/>
    </source>
</evidence>
<evidence type="ECO:0000259" key="4">
    <source>
        <dbReference type="Pfam" id="PF00669"/>
    </source>
</evidence>
<gene>
    <name evidence="6" type="ORF">C7I84_06855</name>
</gene>
<evidence type="ECO:0000313" key="7">
    <source>
        <dbReference type="Proteomes" id="UP000241229"/>
    </source>
</evidence>
<organism evidence="6 7">
    <name type="scientific">Kumtagia ephedrae</name>
    <dbReference type="NCBI Taxonomy" id="2116701"/>
    <lineage>
        <taxon>Bacteria</taxon>
        <taxon>Pseudomonadati</taxon>
        <taxon>Pseudomonadota</taxon>
        <taxon>Alphaproteobacteria</taxon>
        <taxon>Hyphomicrobiales</taxon>
        <taxon>Phyllobacteriaceae</taxon>
        <taxon>Kumtagia</taxon>
    </lineage>
</organism>